<comment type="caution">
    <text evidence="1">The sequence shown here is derived from an EMBL/GenBank/DDBJ whole genome shotgun (WGS) entry which is preliminary data.</text>
</comment>
<dbReference type="Pfam" id="PF04640">
    <property type="entry name" value="PLATZ"/>
    <property type="match status" value="1"/>
</dbReference>
<proteinExistence type="predicted"/>
<evidence type="ECO:0000313" key="2">
    <source>
        <dbReference type="Proteomes" id="UP000639772"/>
    </source>
</evidence>
<evidence type="ECO:0000313" key="1">
    <source>
        <dbReference type="EMBL" id="KAG0455728.1"/>
    </source>
</evidence>
<sequence length="263" mass="29183">MAIYDGERASLIESRKKNNIVSAPFPSCSFRHSEHGSPVLPMEKEDLVPPWLMPLLRTSLFIPCAVHIAGNKSECNIYCLDCICRPLCSSCLPCHAGHHIVQIRKSSYHNVIRVSELSKFLDISGLQTYVINGAKVVFLKERPQPRPCRGLINACESCFRGLPDSHRFCSVGCKLHAMKKDPTVAFSLCGKVWWSESEGTSRPRKRVNAPAASATAAGSAMDIHDVGLEDFDEGNFSRPANVPVVDHRRRSRRKGVPVRAPLH</sequence>
<dbReference type="Proteomes" id="UP000639772">
    <property type="component" value="Chromosome 13"/>
</dbReference>
<evidence type="ECO:0008006" key="3">
    <source>
        <dbReference type="Google" id="ProtNLM"/>
    </source>
</evidence>
<dbReference type="EMBL" id="JADCNM010000013">
    <property type="protein sequence ID" value="KAG0455728.1"/>
    <property type="molecule type" value="Genomic_DNA"/>
</dbReference>
<dbReference type="PANTHER" id="PTHR31065">
    <property type="entry name" value="PLATZ TRANSCRIPTION FACTOR FAMILY PROTEIN"/>
    <property type="match status" value="1"/>
</dbReference>
<organism evidence="1 2">
    <name type="scientific">Vanilla planifolia</name>
    <name type="common">Vanilla</name>
    <dbReference type="NCBI Taxonomy" id="51239"/>
    <lineage>
        <taxon>Eukaryota</taxon>
        <taxon>Viridiplantae</taxon>
        <taxon>Streptophyta</taxon>
        <taxon>Embryophyta</taxon>
        <taxon>Tracheophyta</taxon>
        <taxon>Spermatophyta</taxon>
        <taxon>Magnoliopsida</taxon>
        <taxon>Liliopsida</taxon>
        <taxon>Asparagales</taxon>
        <taxon>Orchidaceae</taxon>
        <taxon>Vanilloideae</taxon>
        <taxon>Vanilleae</taxon>
        <taxon>Vanilla</taxon>
    </lineage>
</organism>
<accession>A0A835PN29</accession>
<dbReference type="AlphaFoldDB" id="A0A835PN29"/>
<name>A0A835PN29_VANPL</name>
<protein>
    <recommendedName>
        <fullName evidence="3">PLATZ transcription factor family protein</fullName>
    </recommendedName>
</protein>
<dbReference type="PANTHER" id="PTHR31065:SF35">
    <property type="entry name" value="PLATZ TRANSCRIPTION FACTOR FAMILY PROTEIN"/>
    <property type="match status" value="1"/>
</dbReference>
<dbReference type="OrthoDB" id="1908108at2759"/>
<dbReference type="InterPro" id="IPR006734">
    <property type="entry name" value="PLATZ"/>
</dbReference>
<reference evidence="1 2" key="1">
    <citation type="journal article" date="2020" name="Nat. Food">
        <title>A phased Vanilla planifolia genome enables genetic improvement of flavour and production.</title>
        <authorList>
            <person name="Hasing T."/>
            <person name="Tang H."/>
            <person name="Brym M."/>
            <person name="Khazi F."/>
            <person name="Huang T."/>
            <person name="Chambers A.H."/>
        </authorList>
    </citation>
    <scope>NUCLEOTIDE SEQUENCE [LARGE SCALE GENOMIC DNA]</scope>
    <source>
        <tissue evidence="1">Leaf</tissue>
    </source>
</reference>
<gene>
    <name evidence="1" type="ORF">HPP92_023516</name>
</gene>